<evidence type="ECO:0000256" key="4">
    <source>
        <dbReference type="SAM" id="MobiDB-lite"/>
    </source>
</evidence>
<evidence type="ECO:0000256" key="2">
    <source>
        <dbReference type="ARBA" id="ARBA00023043"/>
    </source>
</evidence>
<dbReference type="Pfam" id="PF12796">
    <property type="entry name" value="Ank_2"/>
    <property type="match status" value="1"/>
</dbReference>
<dbReference type="InterPro" id="IPR002110">
    <property type="entry name" value="Ankyrin_rpt"/>
</dbReference>
<dbReference type="InterPro" id="IPR036770">
    <property type="entry name" value="Ankyrin_rpt-contain_sf"/>
</dbReference>
<dbReference type="SMART" id="SM00248">
    <property type="entry name" value="ANK"/>
    <property type="match status" value="3"/>
</dbReference>
<name>A0A7S1F7I3_NOCSC</name>
<reference evidence="5" key="1">
    <citation type="submission" date="2021-01" db="EMBL/GenBank/DDBJ databases">
        <authorList>
            <person name="Corre E."/>
            <person name="Pelletier E."/>
            <person name="Niang G."/>
            <person name="Scheremetjew M."/>
            <person name="Finn R."/>
            <person name="Kale V."/>
            <person name="Holt S."/>
            <person name="Cochrane G."/>
            <person name="Meng A."/>
            <person name="Brown T."/>
            <person name="Cohen L."/>
        </authorList>
    </citation>
    <scope>NUCLEOTIDE SEQUENCE</scope>
</reference>
<dbReference type="SUPFAM" id="SSF48403">
    <property type="entry name" value="Ankyrin repeat"/>
    <property type="match status" value="1"/>
</dbReference>
<accession>A0A7S1F7I3</accession>
<gene>
    <name evidence="5" type="ORF">NSCI0253_LOCUS24093</name>
</gene>
<evidence type="ECO:0000256" key="1">
    <source>
        <dbReference type="ARBA" id="ARBA00022737"/>
    </source>
</evidence>
<evidence type="ECO:0000313" key="5">
    <source>
        <dbReference type="EMBL" id="CAD8849743.1"/>
    </source>
</evidence>
<feature type="repeat" description="ANK" evidence="3">
    <location>
        <begin position="223"/>
        <end position="260"/>
    </location>
</feature>
<evidence type="ECO:0000256" key="3">
    <source>
        <dbReference type="PROSITE-ProRule" id="PRU00023"/>
    </source>
</evidence>
<protein>
    <submittedName>
        <fullName evidence="5">Uncharacterized protein</fullName>
    </submittedName>
</protein>
<dbReference type="GO" id="GO:0004842">
    <property type="term" value="F:ubiquitin-protein transferase activity"/>
    <property type="evidence" value="ECO:0007669"/>
    <property type="project" value="TreeGrafter"/>
</dbReference>
<keyword evidence="1" id="KW-0677">Repeat</keyword>
<feature type="region of interest" description="Disordered" evidence="4">
    <location>
        <begin position="107"/>
        <end position="162"/>
    </location>
</feature>
<keyword evidence="2 3" id="KW-0040">ANK repeat</keyword>
<proteinExistence type="predicted"/>
<sequence length="291" mass="32097">MGSLGESLEGYSICLKSLCESVLVFRTKTFIESLLNKLLDEGVTEATDLLRCSKDALQSKLANRQSFNFIEMADVVSLREALVSGKELPVDKVRKADTYNSRDAVNTTAASNVLQLPEERARSRSMPRGRKPGAARHDGQGGRGNSRRGSRQSSPNMSSKPRLWAAVESGDLALVRDCLQEGIDPDERHLSWTPLMKAAEEDHSGIVELLIDKRASLHSKNRKGRSALSFAAAPSMKRPTSCMALRILLQSGANLHDQDEAGCTAKQRAQKERRNDALEVFKEFEGVKQDE</sequence>
<dbReference type="PANTHER" id="PTHR24171:SF8">
    <property type="entry name" value="BRCA1-ASSOCIATED RING DOMAIN PROTEIN 1"/>
    <property type="match status" value="1"/>
</dbReference>
<feature type="repeat" description="ANK" evidence="3">
    <location>
        <begin position="190"/>
        <end position="222"/>
    </location>
</feature>
<dbReference type="EMBL" id="HBFQ01034191">
    <property type="protein sequence ID" value="CAD8849743.1"/>
    <property type="molecule type" value="Transcribed_RNA"/>
</dbReference>
<dbReference type="AlphaFoldDB" id="A0A7S1F7I3"/>
<dbReference type="GO" id="GO:0085020">
    <property type="term" value="P:protein K6-linked ubiquitination"/>
    <property type="evidence" value="ECO:0007669"/>
    <property type="project" value="TreeGrafter"/>
</dbReference>
<organism evidence="5">
    <name type="scientific">Noctiluca scintillans</name>
    <name type="common">Sea sparkle</name>
    <name type="synonym">Red tide dinoflagellate</name>
    <dbReference type="NCBI Taxonomy" id="2966"/>
    <lineage>
        <taxon>Eukaryota</taxon>
        <taxon>Sar</taxon>
        <taxon>Alveolata</taxon>
        <taxon>Dinophyceae</taxon>
        <taxon>Noctilucales</taxon>
        <taxon>Noctilucaceae</taxon>
        <taxon>Noctiluca</taxon>
    </lineage>
</organism>
<dbReference type="PANTHER" id="PTHR24171">
    <property type="entry name" value="ANKYRIN REPEAT DOMAIN-CONTAINING PROTEIN 39-RELATED"/>
    <property type="match status" value="1"/>
</dbReference>
<dbReference type="PROSITE" id="PS50088">
    <property type="entry name" value="ANK_REPEAT"/>
    <property type="match status" value="2"/>
</dbReference>
<feature type="compositionally biased region" description="Basic residues" evidence="4">
    <location>
        <begin position="123"/>
        <end position="134"/>
    </location>
</feature>
<dbReference type="Gene3D" id="1.25.40.20">
    <property type="entry name" value="Ankyrin repeat-containing domain"/>
    <property type="match status" value="1"/>
</dbReference>